<name>A0A6A6A715_9PLEO</name>
<accession>A0A6A6A715</accession>
<sequence>MEVSEGGMLEMFGLHGGRRRRVEDEEQEARVLQWGTSTSTSTARATRAHGETATWMSLWCKTVFDRVECASISVVMPVIIQDARFKSPATWVTWRLISRGVIRARCLLIPPSRAVVPASIHPIASHIAPLRTRLSGAVAPPSLFITGSPGVVLSRVCTFRGMKEEHSYFTLPTNTL</sequence>
<dbReference type="Proteomes" id="UP000799771">
    <property type="component" value="Unassembled WGS sequence"/>
</dbReference>
<organism evidence="1 2">
    <name type="scientific">Dothidotthia symphoricarpi CBS 119687</name>
    <dbReference type="NCBI Taxonomy" id="1392245"/>
    <lineage>
        <taxon>Eukaryota</taxon>
        <taxon>Fungi</taxon>
        <taxon>Dikarya</taxon>
        <taxon>Ascomycota</taxon>
        <taxon>Pezizomycotina</taxon>
        <taxon>Dothideomycetes</taxon>
        <taxon>Pleosporomycetidae</taxon>
        <taxon>Pleosporales</taxon>
        <taxon>Dothidotthiaceae</taxon>
        <taxon>Dothidotthia</taxon>
    </lineage>
</organism>
<dbReference type="GeneID" id="54413847"/>
<evidence type="ECO:0000313" key="1">
    <source>
        <dbReference type="EMBL" id="KAF2126578.1"/>
    </source>
</evidence>
<dbReference type="RefSeq" id="XP_033520970.1">
    <property type="nucleotide sequence ID" value="XM_033673415.1"/>
</dbReference>
<reference evidence="1" key="1">
    <citation type="journal article" date="2020" name="Stud. Mycol.">
        <title>101 Dothideomycetes genomes: a test case for predicting lifestyles and emergence of pathogens.</title>
        <authorList>
            <person name="Haridas S."/>
            <person name="Albert R."/>
            <person name="Binder M."/>
            <person name="Bloem J."/>
            <person name="Labutti K."/>
            <person name="Salamov A."/>
            <person name="Andreopoulos B."/>
            <person name="Baker S."/>
            <person name="Barry K."/>
            <person name="Bills G."/>
            <person name="Bluhm B."/>
            <person name="Cannon C."/>
            <person name="Castanera R."/>
            <person name="Culley D."/>
            <person name="Daum C."/>
            <person name="Ezra D."/>
            <person name="Gonzalez J."/>
            <person name="Henrissat B."/>
            <person name="Kuo A."/>
            <person name="Liang C."/>
            <person name="Lipzen A."/>
            <person name="Lutzoni F."/>
            <person name="Magnuson J."/>
            <person name="Mondo S."/>
            <person name="Nolan M."/>
            <person name="Ohm R."/>
            <person name="Pangilinan J."/>
            <person name="Park H.-J."/>
            <person name="Ramirez L."/>
            <person name="Alfaro M."/>
            <person name="Sun H."/>
            <person name="Tritt A."/>
            <person name="Yoshinaga Y."/>
            <person name="Zwiers L.-H."/>
            <person name="Turgeon B."/>
            <person name="Goodwin S."/>
            <person name="Spatafora J."/>
            <person name="Crous P."/>
            <person name="Grigoriev I."/>
        </authorList>
    </citation>
    <scope>NUCLEOTIDE SEQUENCE</scope>
    <source>
        <strain evidence="1">CBS 119687</strain>
    </source>
</reference>
<gene>
    <name evidence="1" type="ORF">P153DRAFT_80448</name>
</gene>
<keyword evidence="2" id="KW-1185">Reference proteome</keyword>
<dbReference type="AlphaFoldDB" id="A0A6A6A715"/>
<protein>
    <submittedName>
        <fullName evidence="1">Uncharacterized protein</fullName>
    </submittedName>
</protein>
<dbReference type="EMBL" id="ML977513">
    <property type="protein sequence ID" value="KAF2126578.1"/>
    <property type="molecule type" value="Genomic_DNA"/>
</dbReference>
<evidence type="ECO:0000313" key="2">
    <source>
        <dbReference type="Proteomes" id="UP000799771"/>
    </source>
</evidence>
<proteinExistence type="predicted"/>